<feature type="compositionally biased region" description="Basic and acidic residues" evidence="1">
    <location>
        <begin position="96"/>
        <end position="128"/>
    </location>
</feature>
<accession>A0A8S9WU79</accession>
<dbReference type="AlphaFoldDB" id="A0A8S9WU79"/>
<evidence type="ECO:0000256" key="1">
    <source>
        <dbReference type="SAM" id="MobiDB-lite"/>
    </source>
</evidence>
<evidence type="ECO:0000313" key="2">
    <source>
        <dbReference type="EMBL" id="KAF6199691.1"/>
    </source>
</evidence>
<name>A0A8S9WU79_APOLU</name>
<feature type="compositionally biased region" description="Acidic residues" evidence="1">
    <location>
        <begin position="197"/>
        <end position="207"/>
    </location>
</feature>
<reference evidence="2" key="1">
    <citation type="journal article" date="2021" name="Mol. Ecol. Resour.">
        <title>Apolygus lucorum genome provides insights into omnivorousness and mesophyll feeding.</title>
        <authorList>
            <person name="Liu Y."/>
            <person name="Liu H."/>
            <person name="Wang H."/>
            <person name="Huang T."/>
            <person name="Liu B."/>
            <person name="Yang B."/>
            <person name="Yin L."/>
            <person name="Li B."/>
            <person name="Zhang Y."/>
            <person name="Zhang S."/>
            <person name="Jiang F."/>
            <person name="Zhang X."/>
            <person name="Ren Y."/>
            <person name="Wang B."/>
            <person name="Wang S."/>
            <person name="Lu Y."/>
            <person name="Wu K."/>
            <person name="Fan W."/>
            <person name="Wang G."/>
        </authorList>
    </citation>
    <scope>NUCLEOTIDE SEQUENCE</scope>
    <source>
        <strain evidence="2">12Hb</strain>
    </source>
</reference>
<sequence length="326" mass="37367">MDRAGESPREHLFYDRAFAEEQFKEGIRTGRIDARPGETRLQWTRRKALEDTEPWDVKEKRVAALIKSCLPKNYKPPNGKSQSYSSQPPVPGRAGESPREHLFYDRAFAEEQFREDVRTGRTDARPGETRLQWTRRKALEIKKSLPKNYKPPNGKSHSYSSQPPVPVPRQPSLEDIAEEQPECLDTTLESYVTAGEFSDDDDFQDAEEPSRPGSAAWGYDAETLERVLPKWARASQCSPQGPRLVGEDIDHQESTGVSYTKAQDSYPMEEEVGEYAQESYPMEEEVGDYAQFEDELEGLGEYQRHRDILSRTLPSNPMVRDELLFE</sequence>
<feature type="compositionally biased region" description="Polar residues" evidence="1">
    <location>
        <begin position="254"/>
        <end position="263"/>
    </location>
</feature>
<feature type="region of interest" description="Disordered" evidence="1">
    <location>
        <begin position="192"/>
        <end position="218"/>
    </location>
</feature>
<proteinExistence type="predicted"/>
<gene>
    <name evidence="2" type="ORF">GE061_005989</name>
</gene>
<comment type="caution">
    <text evidence="2">The sequence shown here is derived from an EMBL/GenBank/DDBJ whole genome shotgun (WGS) entry which is preliminary data.</text>
</comment>
<dbReference type="EMBL" id="WIXP02000014">
    <property type="protein sequence ID" value="KAF6199691.1"/>
    <property type="molecule type" value="Genomic_DNA"/>
</dbReference>
<dbReference type="Proteomes" id="UP000466442">
    <property type="component" value="Unassembled WGS sequence"/>
</dbReference>
<protein>
    <submittedName>
        <fullName evidence="2">Uncharacterized protein</fullName>
    </submittedName>
</protein>
<organism evidence="2 3">
    <name type="scientific">Apolygus lucorum</name>
    <name type="common">Small green plant bug</name>
    <name type="synonym">Lygocoris lucorum</name>
    <dbReference type="NCBI Taxonomy" id="248454"/>
    <lineage>
        <taxon>Eukaryota</taxon>
        <taxon>Metazoa</taxon>
        <taxon>Ecdysozoa</taxon>
        <taxon>Arthropoda</taxon>
        <taxon>Hexapoda</taxon>
        <taxon>Insecta</taxon>
        <taxon>Pterygota</taxon>
        <taxon>Neoptera</taxon>
        <taxon>Paraneoptera</taxon>
        <taxon>Hemiptera</taxon>
        <taxon>Heteroptera</taxon>
        <taxon>Panheteroptera</taxon>
        <taxon>Cimicomorpha</taxon>
        <taxon>Miridae</taxon>
        <taxon>Mirini</taxon>
        <taxon>Apolygus</taxon>
    </lineage>
</organism>
<feature type="region of interest" description="Disordered" evidence="1">
    <location>
        <begin position="69"/>
        <end position="179"/>
    </location>
</feature>
<keyword evidence="3" id="KW-1185">Reference proteome</keyword>
<evidence type="ECO:0000313" key="3">
    <source>
        <dbReference type="Proteomes" id="UP000466442"/>
    </source>
</evidence>
<feature type="region of interest" description="Disordered" evidence="1">
    <location>
        <begin position="235"/>
        <end position="268"/>
    </location>
</feature>